<dbReference type="VEuPathDB" id="TrichDB:TVAGG3_0602580"/>
<name>A2DIK7_TRIV3</name>
<keyword evidence="2" id="KW-1185">Reference proteome</keyword>
<dbReference type="Proteomes" id="UP000001542">
    <property type="component" value="Unassembled WGS sequence"/>
</dbReference>
<dbReference type="EMBL" id="DS113204">
    <property type="protein sequence ID" value="EAY19811.1"/>
    <property type="molecule type" value="Genomic_DNA"/>
</dbReference>
<evidence type="ECO:0000313" key="2">
    <source>
        <dbReference type="Proteomes" id="UP000001542"/>
    </source>
</evidence>
<dbReference type="InParanoid" id="A2DIK7"/>
<dbReference type="VEuPathDB" id="TrichDB:TVAG_178550"/>
<proteinExistence type="predicted"/>
<evidence type="ECO:0000313" key="1">
    <source>
        <dbReference type="EMBL" id="EAY19811.1"/>
    </source>
</evidence>
<protein>
    <submittedName>
        <fullName evidence="1">Uncharacterized protein</fullName>
    </submittedName>
</protein>
<sequence length="79" mass="9111">MSQTNPPSRCPELLRKECTDNSAPHYACKVKCIDSIQYKEDCDNLPSGETKCVYWYLIRGSSKPRYDFDNAKSIKKFVV</sequence>
<dbReference type="AlphaFoldDB" id="A2DIK7"/>
<dbReference type="RefSeq" id="XP_001580797.1">
    <property type="nucleotide sequence ID" value="XM_001580747.1"/>
</dbReference>
<organism evidence="1 2">
    <name type="scientific">Trichomonas vaginalis (strain ATCC PRA-98 / G3)</name>
    <dbReference type="NCBI Taxonomy" id="412133"/>
    <lineage>
        <taxon>Eukaryota</taxon>
        <taxon>Metamonada</taxon>
        <taxon>Parabasalia</taxon>
        <taxon>Trichomonadida</taxon>
        <taxon>Trichomonadidae</taxon>
        <taxon>Trichomonas</taxon>
    </lineage>
</organism>
<reference evidence="1" key="2">
    <citation type="journal article" date="2007" name="Science">
        <title>Draft genome sequence of the sexually transmitted pathogen Trichomonas vaginalis.</title>
        <authorList>
            <person name="Carlton J.M."/>
            <person name="Hirt R.P."/>
            <person name="Silva J.C."/>
            <person name="Delcher A.L."/>
            <person name="Schatz M."/>
            <person name="Zhao Q."/>
            <person name="Wortman J.R."/>
            <person name="Bidwell S.L."/>
            <person name="Alsmark U.C.M."/>
            <person name="Besteiro S."/>
            <person name="Sicheritz-Ponten T."/>
            <person name="Noel C.J."/>
            <person name="Dacks J.B."/>
            <person name="Foster P.G."/>
            <person name="Simillion C."/>
            <person name="Van de Peer Y."/>
            <person name="Miranda-Saavedra D."/>
            <person name="Barton G.J."/>
            <person name="Westrop G.D."/>
            <person name="Mueller S."/>
            <person name="Dessi D."/>
            <person name="Fiori P.L."/>
            <person name="Ren Q."/>
            <person name="Paulsen I."/>
            <person name="Zhang H."/>
            <person name="Bastida-Corcuera F.D."/>
            <person name="Simoes-Barbosa A."/>
            <person name="Brown M.T."/>
            <person name="Hayes R.D."/>
            <person name="Mukherjee M."/>
            <person name="Okumura C.Y."/>
            <person name="Schneider R."/>
            <person name="Smith A.J."/>
            <person name="Vanacova S."/>
            <person name="Villalvazo M."/>
            <person name="Haas B.J."/>
            <person name="Pertea M."/>
            <person name="Feldblyum T.V."/>
            <person name="Utterback T.R."/>
            <person name="Shu C.L."/>
            <person name="Osoegawa K."/>
            <person name="de Jong P.J."/>
            <person name="Hrdy I."/>
            <person name="Horvathova L."/>
            <person name="Zubacova Z."/>
            <person name="Dolezal P."/>
            <person name="Malik S.B."/>
            <person name="Logsdon J.M. Jr."/>
            <person name="Henze K."/>
            <person name="Gupta A."/>
            <person name="Wang C.C."/>
            <person name="Dunne R.L."/>
            <person name="Upcroft J.A."/>
            <person name="Upcroft P."/>
            <person name="White O."/>
            <person name="Salzberg S.L."/>
            <person name="Tang P."/>
            <person name="Chiu C.-H."/>
            <person name="Lee Y.-S."/>
            <person name="Embley T.M."/>
            <person name="Coombs G.H."/>
            <person name="Mottram J.C."/>
            <person name="Tachezy J."/>
            <person name="Fraser-Liggett C.M."/>
            <person name="Johnson P.J."/>
        </authorList>
    </citation>
    <scope>NUCLEOTIDE SEQUENCE [LARGE SCALE GENOMIC DNA]</scope>
    <source>
        <strain evidence="1">G3</strain>
    </source>
</reference>
<dbReference type="KEGG" id="tva:5465341"/>
<reference evidence="1" key="1">
    <citation type="submission" date="2006-10" db="EMBL/GenBank/DDBJ databases">
        <authorList>
            <person name="Amadeo P."/>
            <person name="Zhao Q."/>
            <person name="Wortman J."/>
            <person name="Fraser-Liggett C."/>
            <person name="Carlton J."/>
        </authorList>
    </citation>
    <scope>NUCLEOTIDE SEQUENCE</scope>
    <source>
        <strain evidence="1">G3</strain>
    </source>
</reference>
<dbReference type="SMR" id="A2DIK7"/>
<gene>
    <name evidence="1" type="ORF">TVAG_178550</name>
</gene>
<accession>A2DIK7</accession>